<comment type="caution">
    <text evidence="3">The sequence shown here is derived from an EMBL/GenBank/DDBJ whole genome shotgun (WGS) entry which is preliminary data.</text>
</comment>
<dbReference type="OrthoDB" id="6378389at2759"/>
<feature type="compositionally biased region" description="Basic and acidic residues" evidence="1">
    <location>
        <begin position="1489"/>
        <end position="1502"/>
    </location>
</feature>
<evidence type="ECO:0000313" key="3">
    <source>
        <dbReference type="EMBL" id="KAF0314382.1"/>
    </source>
</evidence>
<feature type="region of interest" description="Disordered" evidence="1">
    <location>
        <begin position="1366"/>
        <end position="1389"/>
    </location>
</feature>
<dbReference type="Gene3D" id="1.20.1070.10">
    <property type="entry name" value="Rhodopsin 7-helix transmembrane proteins"/>
    <property type="match status" value="1"/>
</dbReference>
<gene>
    <name evidence="3" type="primary">RRBP1</name>
    <name evidence="3" type="ORF">FJT64_015164</name>
</gene>
<name>A0A6A4XHF8_AMPAM</name>
<accession>A0A6A4XHF8</accession>
<dbReference type="InterPro" id="IPR008042">
    <property type="entry name" value="Retrotrans_Pao"/>
</dbReference>
<feature type="region of interest" description="Disordered" evidence="1">
    <location>
        <begin position="1486"/>
        <end position="1511"/>
    </location>
</feature>
<dbReference type="Pfam" id="PF17921">
    <property type="entry name" value="Integrase_H2C2"/>
    <property type="match status" value="1"/>
</dbReference>
<dbReference type="SUPFAM" id="SSF56672">
    <property type="entry name" value="DNA/RNA polymerases"/>
    <property type="match status" value="1"/>
</dbReference>
<evidence type="ECO:0000313" key="4">
    <source>
        <dbReference type="Proteomes" id="UP000440578"/>
    </source>
</evidence>
<dbReference type="GO" id="GO:0003676">
    <property type="term" value="F:nucleic acid binding"/>
    <property type="evidence" value="ECO:0007669"/>
    <property type="project" value="InterPro"/>
</dbReference>
<organism evidence="3 4">
    <name type="scientific">Amphibalanus amphitrite</name>
    <name type="common">Striped barnacle</name>
    <name type="synonym">Balanus amphitrite</name>
    <dbReference type="NCBI Taxonomy" id="1232801"/>
    <lineage>
        <taxon>Eukaryota</taxon>
        <taxon>Metazoa</taxon>
        <taxon>Ecdysozoa</taxon>
        <taxon>Arthropoda</taxon>
        <taxon>Crustacea</taxon>
        <taxon>Multicrustacea</taxon>
        <taxon>Cirripedia</taxon>
        <taxon>Thoracica</taxon>
        <taxon>Thoracicalcarea</taxon>
        <taxon>Balanomorpha</taxon>
        <taxon>Balanoidea</taxon>
        <taxon>Balanidae</taxon>
        <taxon>Amphibalaninae</taxon>
        <taxon>Amphibalanus</taxon>
    </lineage>
</organism>
<dbReference type="PANTHER" id="PTHR47331">
    <property type="entry name" value="PHD-TYPE DOMAIN-CONTAINING PROTEIN"/>
    <property type="match status" value="1"/>
</dbReference>
<dbReference type="InterPro" id="IPR043502">
    <property type="entry name" value="DNA/RNA_pol_sf"/>
</dbReference>
<dbReference type="InterPro" id="IPR001584">
    <property type="entry name" value="Integrase_cat-core"/>
</dbReference>
<dbReference type="Proteomes" id="UP000440578">
    <property type="component" value="Unassembled WGS sequence"/>
</dbReference>
<keyword evidence="4" id="KW-1185">Reference proteome</keyword>
<dbReference type="GO" id="GO:0071897">
    <property type="term" value="P:DNA biosynthetic process"/>
    <property type="evidence" value="ECO:0007669"/>
    <property type="project" value="UniProtKB-ARBA"/>
</dbReference>
<dbReference type="Pfam" id="PF03564">
    <property type="entry name" value="DUF1759"/>
    <property type="match status" value="1"/>
</dbReference>
<dbReference type="InterPro" id="IPR036397">
    <property type="entry name" value="RNaseH_sf"/>
</dbReference>
<dbReference type="EMBL" id="VIIS01000027">
    <property type="protein sequence ID" value="KAF0314382.1"/>
    <property type="molecule type" value="Genomic_DNA"/>
</dbReference>
<dbReference type="PROSITE" id="PS50994">
    <property type="entry name" value="INTEGRASE"/>
    <property type="match status" value="1"/>
</dbReference>
<dbReference type="InterPro" id="IPR005312">
    <property type="entry name" value="DUF1759"/>
</dbReference>
<dbReference type="InterPro" id="IPR041588">
    <property type="entry name" value="Integrase_H2C2"/>
</dbReference>
<feature type="domain" description="Integrase catalytic" evidence="2">
    <location>
        <begin position="982"/>
        <end position="1166"/>
    </location>
</feature>
<dbReference type="InterPro" id="IPR040676">
    <property type="entry name" value="DUF5641"/>
</dbReference>
<dbReference type="SUPFAM" id="SSF53098">
    <property type="entry name" value="Ribonuclease H-like"/>
    <property type="match status" value="1"/>
</dbReference>
<dbReference type="InterPro" id="IPR012337">
    <property type="entry name" value="RNaseH-like_sf"/>
</dbReference>
<dbReference type="GO" id="GO:0015074">
    <property type="term" value="P:DNA integration"/>
    <property type="evidence" value="ECO:0007669"/>
    <property type="project" value="InterPro"/>
</dbReference>
<dbReference type="Gene3D" id="2.40.70.10">
    <property type="entry name" value="Acid Proteases"/>
    <property type="match status" value="1"/>
</dbReference>
<feature type="compositionally biased region" description="Low complexity" evidence="1">
    <location>
        <begin position="1373"/>
        <end position="1389"/>
    </location>
</feature>
<dbReference type="SUPFAM" id="SSF81321">
    <property type="entry name" value="Family A G protein-coupled receptor-like"/>
    <property type="match status" value="1"/>
</dbReference>
<sequence>MSIATELADEDGEGEGYEEELAEQVKYQLEMKTAMEKIKKKTDVAEQGASATETTAKLKEIKLPTFSGTQADVMEFNDFFTLFEELIGKNSKIGGGSKLLYLKTYLRGSALDQIKHLSNDSNNYELAVQFLKKEFLNKDKNISTFQTDTQKQALKYKPCKLCQGTHSMLKCNSFQDATKRRARLAELKLCTACSGQHSLSSCPGKDKGLNYPCTICGDKSHITALCVPGNSTQSRLCLMSEQHGRRSLLPTTSVVICACGEAEVARALIDHGSQASYISQALAEKLKLEEKGHEETFTVKTCIGTEEKRHRVVTCEIAITPKRMIKAEFLIDPNMDLSYNLPGVSRAVKQLQDEGVILADCFYRDQETDDIDNIHCLLGVNVLSDLTPLRTVSLGQSVAYEVDKGHIIFGDLAGLVPDHLSHLSGPTSEPTPEDEEELLQTINETNINIKQQDQHRTTPEEQTQASTGVKAYRFKTILFGLNASPFILNHILQLHLQRFRETEAISALKQSLYVDNFLYTSSDLDKLTDIYHESIKILKEGGFNLRITIRGRILMKQVWDEGTDWDEEVSSEVKTVWAKLRVDLEALQSLTFPRQTADLESDDPITLHVFCDGSRSCYGVACYIKQGEKTSLVYSHSKLAPDKKSIPQTELLAVLMALDCVSTIATSLNIKPDDVFVWCDAQVVLEWLHSGTKTKSRFTINRLKTAQQKKKDLETLLNCEVTFRYVNTLDNVADMVTRGISYREFERSMLTWLSGPSWLADTDAWPQNTLNCLSEATKRAMQVNTNLTEQHDPDTSQQLLDPGKYSSLKRLYGVTARVYHFINKLKGRQVDCYKQAEDYWIRRMQQKSFPAELRFLREKENQASKPPPKLVNDLNLFLDEGDILRCKGRLSRLNYYSYSTLNPVLLAKEHQLTSLLINDQHLKCKHLGIGTTLTALRERGFWIPAGRQVVKRILKDCITCKKHNSLAFSYPKLTDLPKERVRFLKPFHDTAIDYTGHIFVKDDNGEMKKVYIVLYTDLAIRSVHLDVVPDLTVKSFIQSFSRFCSIYRVPHTLYTDNASYFIAAQRLMENFFLSDDFREHLARLNIIHKTIPAYASWVGGVYERQVKTIKQCLHKTVGRAKLTYYELITHLAAIQDIVNGRPITYVNSQLEEIEPLTPNKILKVHSNPRLRLICEDDRDDPLWTSTPDDVHRQMNNTLQEQQRLQDKYTKMWYSDYLLSLRETSRDVFQSEWIDKISVGDIVLIDTRDRPRVYWQMGRVLQLIHSNDGRVRQEHSRLTATLVGIIVLFLVGEFPTHLASRQSSLTLLYAGEPSRLRSAQYHRLKLAASLLMAVNYSCNFILYCALNSHFVSMLRCVLRCRAPGTRRRRRPRRSGAPAPGRAAERSGAPAELQRLDGAPAELQRLDGAPPVLELLNGAPTELEQLDGAPTELELLNGAPTELEQLDGAPTELELLDGAPTELEQLDGAPTELELLDGAPTELELLNGAPTEERPKETPVELERSNVTPVELE</sequence>
<dbReference type="Gene3D" id="3.30.420.10">
    <property type="entry name" value="Ribonuclease H-like superfamily/Ribonuclease H"/>
    <property type="match status" value="2"/>
</dbReference>
<dbReference type="InterPro" id="IPR021109">
    <property type="entry name" value="Peptidase_aspartic_dom_sf"/>
</dbReference>
<reference evidence="3 4" key="1">
    <citation type="submission" date="2019-07" db="EMBL/GenBank/DDBJ databases">
        <title>Draft genome assembly of a fouling barnacle, Amphibalanus amphitrite (Darwin, 1854): The first reference genome for Thecostraca.</title>
        <authorList>
            <person name="Kim W."/>
        </authorList>
    </citation>
    <scope>NUCLEOTIDE SEQUENCE [LARGE SCALE GENOMIC DNA]</scope>
    <source>
        <strain evidence="3">SNU_AA5</strain>
        <tissue evidence="3">Soma without cirri and trophi</tissue>
    </source>
</reference>
<dbReference type="Pfam" id="PF18701">
    <property type="entry name" value="DUF5641"/>
    <property type="match status" value="1"/>
</dbReference>
<dbReference type="CDD" id="cd00303">
    <property type="entry name" value="retropepsin_like"/>
    <property type="match status" value="1"/>
</dbReference>
<evidence type="ECO:0000259" key="2">
    <source>
        <dbReference type="PROSITE" id="PS50994"/>
    </source>
</evidence>
<dbReference type="Pfam" id="PF05380">
    <property type="entry name" value="Peptidase_A17"/>
    <property type="match status" value="1"/>
</dbReference>
<dbReference type="GO" id="GO:0042575">
    <property type="term" value="C:DNA polymerase complex"/>
    <property type="evidence" value="ECO:0007669"/>
    <property type="project" value="UniProtKB-ARBA"/>
</dbReference>
<protein>
    <submittedName>
        <fullName evidence="3">Ribosome-binding protein 1</fullName>
    </submittedName>
</protein>
<proteinExistence type="predicted"/>
<evidence type="ECO:0000256" key="1">
    <source>
        <dbReference type="SAM" id="MobiDB-lite"/>
    </source>
</evidence>